<reference evidence="1 2" key="1">
    <citation type="submission" date="2023-01" db="EMBL/GenBank/DDBJ databases">
        <authorList>
            <person name="Whitehead M."/>
        </authorList>
    </citation>
    <scope>NUCLEOTIDE SEQUENCE [LARGE SCALE GENOMIC DNA]</scope>
</reference>
<accession>A0AAV0WT34</accession>
<sequence>MCGVNLTVAAVRLEGADVAVRYCPRSQLAQGRWRLTGLRQHTDFYKNSRRTLDEHSGYSLLRSSYISHQEDLNLERCSLSRV</sequence>
<dbReference type="EMBL" id="CARXXK010000002">
    <property type="protein sequence ID" value="CAI6359017.1"/>
    <property type="molecule type" value="Genomic_DNA"/>
</dbReference>
<protein>
    <submittedName>
        <fullName evidence="1">Uncharacterized protein</fullName>
    </submittedName>
</protein>
<gene>
    <name evidence="1" type="ORF">MEUPH1_LOCUS14468</name>
</gene>
<organism evidence="1 2">
    <name type="scientific">Macrosiphum euphorbiae</name>
    <name type="common">potato aphid</name>
    <dbReference type="NCBI Taxonomy" id="13131"/>
    <lineage>
        <taxon>Eukaryota</taxon>
        <taxon>Metazoa</taxon>
        <taxon>Ecdysozoa</taxon>
        <taxon>Arthropoda</taxon>
        <taxon>Hexapoda</taxon>
        <taxon>Insecta</taxon>
        <taxon>Pterygota</taxon>
        <taxon>Neoptera</taxon>
        <taxon>Paraneoptera</taxon>
        <taxon>Hemiptera</taxon>
        <taxon>Sternorrhyncha</taxon>
        <taxon>Aphidomorpha</taxon>
        <taxon>Aphidoidea</taxon>
        <taxon>Aphididae</taxon>
        <taxon>Macrosiphini</taxon>
        <taxon>Macrosiphum</taxon>
    </lineage>
</organism>
<evidence type="ECO:0000313" key="1">
    <source>
        <dbReference type="EMBL" id="CAI6359017.1"/>
    </source>
</evidence>
<proteinExistence type="predicted"/>
<dbReference type="Proteomes" id="UP001160148">
    <property type="component" value="Unassembled WGS sequence"/>
</dbReference>
<name>A0AAV0WT34_9HEMI</name>
<dbReference type="AlphaFoldDB" id="A0AAV0WT34"/>
<keyword evidence="2" id="KW-1185">Reference proteome</keyword>
<evidence type="ECO:0000313" key="2">
    <source>
        <dbReference type="Proteomes" id="UP001160148"/>
    </source>
</evidence>
<comment type="caution">
    <text evidence="1">The sequence shown here is derived from an EMBL/GenBank/DDBJ whole genome shotgun (WGS) entry which is preliminary data.</text>
</comment>